<dbReference type="Gene3D" id="3.40.50.1000">
    <property type="entry name" value="HAD superfamily/HAD-like"/>
    <property type="match status" value="1"/>
</dbReference>
<keyword evidence="2" id="KW-1185">Reference proteome</keyword>
<dbReference type="InterPro" id="IPR036412">
    <property type="entry name" value="HAD-like_sf"/>
</dbReference>
<dbReference type="InterPro" id="IPR050155">
    <property type="entry name" value="HAD-like_hydrolase_sf"/>
</dbReference>
<dbReference type="RefSeq" id="WP_268607966.1">
    <property type="nucleotide sequence ID" value="NZ_CP113797.1"/>
</dbReference>
<dbReference type="KEGG" id="tsin:OXH18_15300"/>
<proteinExistence type="predicted"/>
<name>A0A9E8ZAR8_9CYAN</name>
<dbReference type="PANTHER" id="PTHR43434">
    <property type="entry name" value="PHOSPHOGLYCOLATE PHOSPHATASE"/>
    <property type="match status" value="1"/>
</dbReference>
<dbReference type="Proteomes" id="UP001163152">
    <property type="component" value="Chromosome"/>
</dbReference>
<dbReference type="AlphaFoldDB" id="A0A9E8ZAR8"/>
<dbReference type="InterPro" id="IPR041492">
    <property type="entry name" value="HAD_2"/>
</dbReference>
<dbReference type="Pfam" id="PF13419">
    <property type="entry name" value="HAD_2"/>
    <property type="match status" value="1"/>
</dbReference>
<dbReference type="InterPro" id="IPR023214">
    <property type="entry name" value="HAD_sf"/>
</dbReference>
<dbReference type="EMBL" id="CP113797">
    <property type="protein sequence ID" value="WAL58544.1"/>
    <property type="molecule type" value="Genomic_DNA"/>
</dbReference>
<dbReference type="GO" id="GO:0006281">
    <property type="term" value="P:DNA repair"/>
    <property type="evidence" value="ECO:0007669"/>
    <property type="project" value="TreeGrafter"/>
</dbReference>
<organism evidence="1 2">
    <name type="scientific">Thermocoleostomius sinensis A174</name>
    <dbReference type="NCBI Taxonomy" id="2016057"/>
    <lineage>
        <taxon>Bacteria</taxon>
        <taxon>Bacillati</taxon>
        <taxon>Cyanobacteriota</taxon>
        <taxon>Cyanophyceae</taxon>
        <taxon>Oculatellales</taxon>
        <taxon>Oculatellaceae</taxon>
        <taxon>Thermocoleostomius</taxon>
    </lineage>
</organism>
<protein>
    <submittedName>
        <fullName evidence="1">HAD family hydrolase</fullName>
    </submittedName>
</protein>
<accession>A0A9E8ZAR8</accession>
<reference evidence="1" key="1">
    <citation type="submission" date="2022-12" db="EMBL/GenBank/DDBJ databases">
        <title>Polyphasic identification of a Novel Hot-Spring Cyanobacterium Ocullathermofonsia sinensis gen nov. sp. nov. and Genomic Insights on its Adaptations to the Thermal Habitat.</title>
        <authorList>
            <person name="Daroch M."/>
            <person name="Tang J."/>
            <person name="Jiang Y."/>
        </authorList>
    </citation>
    <scope>NUCLEOTIDE SEQUENCE</scope>
    <source>
        <strain evidence="1">PKUAC-SCTA174</strain>
    </source>
</reference>
<dbReference type="GO" id="GO:0005829">
    <property type="term" value="C:cytosol"/>
    <property type="evidence" value="ECO:0007669"/>
    <property type="project" value="TreeGrafter"/>
</dbReference>
<evidence type="ECO:0000313" key="1">
    <source>
        <dbReference type="EMBL" id="WAL58544.1"/>
    </source>
</evidence>
<sequence length="264" mass="30206">MLKNQPAILALDFDGVVCDGLIEYFQTAWQAYCQLWKPAETVPPQGLDAKFYRLRPVVESGWEMPVLIQTILDGLPEAEILAHWGTLASYKAQEANLTPIEIAATVDRVRDEWISRDVDHWLSQHQFYPGIIARIQQMLADSIDVVIITTKEGRFVRQLLQQQQIDLPENCIFGKEVKQPKSQTLRDLLSALQQGDAPTTEIWFVEDRLKTLQAIQAASDLDRVQLFLADWGYNTPYDRELADRTTGIHLLSLSTFVQAFSQWY</sequence>
<dbReference type="SUPFAM" id="SSF56784">
    <property type="entry name" value="HAD-like"/>
    <property type="match status" value="1"/>
</dbReference>
<dbReference type="GO" id="GO:0008967">
    <property type="term" value="F:phosphoglycolate phosphatase activity"/>
    <property type="evidence" value="ECO:0007669"/>
    <property type="project" value="TreeGrafter"/>
</dbReference>
<dbReference type="PANTHER" id="PTHR43434:SF21">
    <property type="entry name" value="SLL0295 PROTEIN"/>
    <property type="match status" value="1"/>
</dbReference>
<evidence type="ECO:0000313" key="2">
    <source>
        <dbReference type="Proteomes" id="UP001163152"/>
    </source>
</evidence>
<gene>
    <name evidence="1" type="ORF">OXH18_15300</name>
</gene>
<keyword evidence="1" id="KW-0378">Hydrolase</keyword>